<name>A0A4R4VLH0_9ACTN</name>
<dbReference type="Gene3D" id="3.30.470.20">
    <property type="entry name" value="ATP-grasp fold, B domain"/>
    <property type="match status" value="1"/>
</dbReference>
<organism evidence="1 2">
    <name type="scientific">Nonomuraea diastatica</name>
    <dbReference type="NCBI Taxonomy" id="1848329"/>
    <lineage>
        <taxon>Bacteria</taxon>
        <taxon>Bacillati</taxon>
        <taxon>Actinomycetota</taxon>
        <taxon>Actinomycetes</taxon>
        <taxon>Streptosporangiales</taxon>
        <taxon>Streptosporangiaceae</taxon>
        <taxon>Nonomuraea</taxon>
    </lineage>
</organism>
<gene>
    <name evidence="1" type="ORF">E1294_48725</name>
</gene>
<keyword evidence="2" id="KW-1185">Reference proteome</keyword>
<feature type="non-terminal residue" evidence="1">
    <location>
        <position position="1"/>
    </location>
</feature>
<dbReference type="AlphaFoldDB" id="A0A4R4VLH0"/>
<evidence type="ECO:0000313" key="1">
    <source>
        <dbReference type="EMBL" id="TDD06628.1"/>
    </source>
</evidence>
<sequence>TLAVGLGGVWVEVLRDTALRVLPVDAAEVRTALSELRGAALLDGVRGGRPADLDAVAEVVAEIAA</sequence>
<dbReference type="Proteomes" id="UP000294543">
    <property type="component" value="Unassembled WGS sequence"/>
</dbReference>
<comment type="caution">
    <text evidence="1">The sequence shown here is derived from an EMBL/GenBank/DDBJ whole genome shotgun (WGS) entry which is preliminary data.</text>
</comment>
<evidence type="ECO:0000313" key="2">
    <source>
        <dbReference type="Proteomes" id="UP000294543"/>
    </source>
</evidence>
<proteinExistence type="predicted"/>
<dbReference type="Pfam" id="PF13549">
    <property type="entry name" value="ATP-grasp_5"/>
    <property type="match status" value="1"/>
</dbReference>
<accession>A0A4R4VLH0</accession>
<dbReference type="EMBL" id="SMKP01000275">
    <property type="protein sequence ID" value="TDD06628.1"/>
    <property type="molecule type" value="Genomic_DNA"/>
</dbReference>
<reference evidence="1 2" key="1">
    <citation type="submission" date="2019-03" db="EMBL/GenBank/DDBJ databases">
        <title>Draft genome sequences of novel Actinobacteria.</title>
        <authorList>
            <person name="Sahin N."/>
            <person name="Ay H."/>
            <person name="Saygin H."/>
        </authorList>
    </citation>
    <scope>NUCLEOTIDE SEQUENCE [LARGE SCALE GENOMIC DNA]</scope>
    <source>
        <strain evidence="1 2">KC712</strain>
    </source>
</reference>
<protein>
    <submittedName>
        <fullName evidence="1">Uncharacterized protein</fullName>
    </submittedName>
</protein>
<dbReference type="OrthoDB" id="190266at2"/>
<dbReference type="RefSeq" id="WP_132519099.1">
    <property type="nucleotide sequence ID" value="NZ_SMKP01000275.1"/>
</dbReference>